<dbReference type="Pfam" id="PF00581">
    <property type="entry name" value="Rhodanese"/>
    <property type="match status" value="2"/>
</dbReference>
<dbReference type="InterPro" id="IPR001307">
    <property type="entry name" value="Thiosulphate_STrfase_CS"/>
</dbReference>
<keyword evidence="1" id="KW-0677">Repeat</keyword>
<dbReference type="Proteomes" id="UP001549320">
    <property type="component" value="Unassembled WGS sequence"/>
</dbReference>
<evidence type="ECO:0000259" key="2">
    <source>
        <dbReference type="PROSITE" id="PS50206"/>
    </source>
</evidence>
<proteinExistence type="predicted"/>
<dbReference type="PANTHER" id="PTHR43855">
    <property type="entry name" value="THIOSULFATE SULFURTRANSFERASE"/>
    <property type="match status" value="1"/>
</dbReference>
<dbReference type="RefSeq" id="WP_354447516.1">
    <property type="nucleotide sequence ID" value="NZ_JBEPSH010000009.1"/>
</dbReference>
<reference evidence="3 4" key="1">
    <citation type="submission" date="2024-06" db="EMBL/GenBank/DDBJ databases">
        <title>Sorghum-associated microbial communities from plants grown in Nebraska, USA.</title>
        <authorList>
            <person name="Schachtman D."/>
        </authorList>
    </citation>
    <scope>NUCLEOTIDE SEQUENCE [LARGE SCALE GENOMIC DNA]</scope>
    <source>
        <strain evidence="3 4">2709</strain>
    </source>
</reference>
<feature type="domain" description="Rhodanese" evidence="2">
    <location>
        <begin position="166"/>
        <end position="277"/>
    </location>
</feature>
<evidence type="ECO:0000313" key="3">
    <source>
        <dbReference type="EMBL" id="MET4579434.1"/>
    </source>
</evidence>
<dbReference type="EC" id="2.8.1.1" evidence="3"/>
<dbReference type="GO" id="GO:0004792">
    <property type="term" value="F:thiosulfate-cyanide sulfurtransferase activity"/>
    <property type="evidence" value="ECO:0007669"/>
    <property type="project" value="UniProtKB-EC"/>
</dbReference>
<dbReference type="InterPro" id="IPR036873">
    <property type="entry name" value="Rhodanese-like_dom_sf"/>
</dbReference>
<sequence length="292" mass="32087">MSSAVIKNDAAPGSLHLLLVDEQWLSAHLSDSNVVVIDTRPANDYWQGHLPGARHLDVGLFAHHDTSPTGLKALVSQYEWIFSLLGITREQRVVFYENRSDSRAARGAWLLEYLGHPAVSLLDGGIAALQQTELTTQAPIYAPTHFKAIPVPQAVIGHAEILTRQDDTHLQILDTRRAAEYFGEEIRANRAGAIPGASHRDYVDNIDALGRFKPASELRAAFYDLGLQPDREVAVYCGGGVRAAHTYFALKLAGFSAPRNYTGSWGEWGNREDLPLEHPTRAAAPYKEAVST</sequence>
<dbReference type="GO" id="GO:0016784">
    <property type="term" value="F:3-mercaptopyruvate sulfurtransferase activity"/>
    <property type="evidence" value="ECO:0007669"/>
    <property type="project" value="UniProtKB-EC"/>
</dbReference>
<dbReference type="Gene3D" id="3.40.250.10">
    <property type="entry name" value="Rhodanese-like domain"/>
    <property type="match status" value="2"/>
</dbReference>
<dbReference type="PROSITE" id="PS00380">
    <property type="entry name" value="RHODANESE_1"/>
    <property type="match status" value="1"/>
</dbReference>
<organism evidence="3 4">
    <name type="scientific">Ottowia thiooxydans</name>
    <dbReference type="NCBI Taxonomy" id="219182"/>
    <lineage>
        <taxon>Bacteria</taxon>
        <taxon>Pseudomonadati</taxon>
        <taxon>Pseudomonadota</taxon>
        <taxon>Betaproteobacteria</taxon>
        <taxon>Burkholderiales</taxon>
        <taxon>Comamonadaceae</taxon>
        <taxon>Ottowia</taxon>
    </lineage>
</organism>
<evidence type="ECO:0000313" key="4">
    <source>
        <dbReference type="Proteomes" id="UP001549320"/>
    </source>
</evidence>
<dbReference type="CDD" id="cd01449">
    <property type="entry name" value="TST_Repeat_2"/>
    <property type="match status" value="1"/>
</dbReference>
<dbReference type="PANTHER" id="PTHR43855:SF1">
    <property type="entry name" value="THIOSULFATE SULFURTRANSFERASE"/>
    <property type="match status" value="1"/>
</dbReference>
<keyword evidence="3" id="KW-0808">Transferase</keyword>
<gene>
    <name evidence="3" type="ORF">ABIE13_004562</name>
</gene>
<keyword evidence="4" id="KW-1185">Reference proteome</keyword>
<dbReference type="SMART" id="SM00450">
    <property type="entry name" value="RHOD"/>
    <property type="match status" value="2"/>
</dbReference>
<dbReference type="InterPro" id="IPR051126">
    <property type="entry name" value="Thiosulfate_sulfurtransferase"/>
</dbReference>
<dbReference type="InterPro" id="IPR001763">
    <property type="entry name" value="Rhodanese-like_dom"/>
</dbReference>
<dbReference type="SUPFAM" id="SSF52821">
    <property type="entry name" value="Rhodanese/Cell cycle control phosphatase"/>
    <property type="match status" value="2"/>
</dbReference>
<protein>
    <submittedName>
        <fullName evidence="3">Thiosulfate/3-mercaptopyruvate sulfurtransferase</fullName>
        <ecNumber evidence="3">2.8.1.1</ecNumber>
        <ecNumber evidence="3">2.8.1.2</ecNumber>
    </submittedName>
</protein>
<accession>A0ABV2QEH2</accession>
<name>A0ABV2QEH2_9BURK</name>
<comment type="caution">
    <text evidence="3">The sequence shown here is derived from an EMBL/GenBank/DDBJ whole genome shotgun (WGS) entry which is preliminary data.</text>
</comment>
<dbReference type="CDD" id="cd01448">
    <property type="entry name" value="TST_Repeat_1"/>
    <property type="match status" value="1"/>
</dbReference>
<feature type="domain" description="Rhodanese" evidence="2">
    <location>
        <begin position="30"/>
        <end position="138"/>
    </location>
</feature>
<dbReference type="EC" id="2.8.1.2" evidence="3"/>
<dbReference type="PROSITE" id="PS50206">
    <property type="entry name" value="RHODANESE_3"/>
    <property type="match status" value="2"/>
</dbReference>
<evidence type="ECO:0000256" key="1">
    <source>
        <dbReference type="ARBA" id="ARBA00022737"/>
    </source>
</evidence>
<dbReference type="EMBL" id="JBEPSH010000009">
    <property type="protein sequence ID" value="MET4579434.1"/>
    <property type="molecule type" value="Genomic_DNA"/>
</dbReference>